<keyword evidence="1" id="KW-0472">Membrane</keyword>
<proteinExistence type="predicted"/>
<dbReference type="OrthoDB" id="196345at2"/>
<evidence type="ECO:0000313" key="3">
    <source>
        <dbReference type="Proteomes" id="UP000321577"/>
    </source>
</evidence>
<feature type="transmembrane region" description="Helical" evidence="1">
    <location>
        <begin position="25"/>
        <end position="43"/>
    </location>
</feature>
<evidence type="ECO:0000313" key="2">
    <source>
        <dbReference type="EMBL" id="GEP42697.1"/>
    </source>
</evidence>
<comment type="caution">
    <text evidence="2">The sequence shown here is derived from an EMBL/GenBank/DDBJ whole genome shotgun (WGS) entry which is preliminary data.</text>
</comment>
<accession>A0A512M7I3</accession>
<dbReference type="AlphaFoldDB" id="A0A512M7I3"/>
<feature type="transmembrane region" description="Helical" evidence="1">
    <location>
        <begin position="100"/>
        <end position="117"/>
    </location>
</feature>
<feature type="transmembrane region" description="Helical" evidence="1">
    <location>
        <begin position="124"/>
        <end position="143"/>
    </location>
</feature>
<evidence type="ECO:0000256" key="1">
    <source>
        <dbReference type="SAM" id="Phobius"/>
    </source>
</evidence>
<gene>
    <name evidence="2" type="ORF">BGE01nite_19880</name>
</gene>
<dbReference type="Proteomes" id="UP000321577">
    <property type="component" value="Unassembled WGS sequence"/>
</dbReference>
<reference evidence="2 3" key="1">
    <citation type="submission" date="2019-07" db="EMBL/GenBank/DDBJ databases">
        <title>Whole genome shotgun sequence of Brevifollis gellanilyticus NBRC 108608.</title>
        <authorList>
            <person name="Hosoyama A."/>
            <person name="Uohara A."/>
            <person name="Ohji S."/>
            <person name="Ichikawa N."/>
        </authorList>
    </citation>
    <scope>NUCLEOTIDE SEQUENCE [LARGE SCALE GENOMIC DNA]</scope>
    <source>
        <strain evidence="2 3">NBRC 108608</strain>
    </source>
</reference>
<keyword evidence="1" id="KW-1133">Transmembrane helix</keyword>
<name>A0A512M7I3_9BACT</name>
<dbReference type="RefSeq" id="WP_146850286.1">
    <property type="nucleotide sequence ID" value="NZ_BKAG01000011.1"/>
</dbReference>
<keyword evidence="3" id="KW-1185">Reference proteome</keyword>
<dbReference type="EMBL" id="BKAG01000011">
    <property type="protein sequence ID" value="GEP42697.1"/>
    <property type="molecule type" value="Genomic_DNA"/>
</dbReference>
<feature type="transmembrane region" description="Helical" evidence="1">
    <location>
        <begin position="50"/>
        <end position="67"/>
    </location>
</feature>
<sequence>MWRELTTLWQSVRDPEYAHLLLESLPLYGLGFGLVVLVFAFFVREKKSRILAISLMGLSCISVWPYLDFRLSATPRILATRHVSLGPDIQRQTQLRQDTAWMYYTMAAVCAVALGMQRSKYARHAVMVVVIGGVMLFWVSIWLHQKESEVYHPNIRRLSLPSGR</sequence>
<protein>
    <submittedName>
        <fullName evidence="2">Uncharacterized protein</fullName>
    </submittedName>
</protein>
<organism evidence="2 3">
    <name type="scientific">Brevifollis gellanilyticus</name>
    <dbReference type="NCBI Taxonomy" id="748831"/>
    <lineage>
        <taxon>Bacteria</taxon>
        <taxon>Pseudomonadati</taxon>
        <taxon>Verrucomicrobiota</taxon>
        <taxon>Verrucomicrobiia</taxon>
        <taxon>Verrucomicrobiales</taxon>
        <taxon>Verrucomicrobiaceae</taxon>
    </lineage>
</organism>
<keyword evidence="1" id="KW-0812">Transmembrane</keyword>